<dbReference type="Pfam" id="PF00400">
    <property type="entry name" value="WD40"/>
    <property type="match status" value="2"/>
</dbReference>
<proteinExistence type="predicted"/>
<feature type="non-terminal residue" evidence="1">
    <location>
        <position position="1"/>
    </location>
</feature>
<sequence>MASELLLASSGDCVKIWNNLGASLVKQFNPHDGNLSTVAWSHDNSHLVSAQVSGKKVVLTAVKNNAYSTFDIAVDEQKTCAIFNSNSRYLLCGGKDGLCGIWDLKTKKLKKTYEGHKGAVN</sequence>
<dbReference type="EMBL" id="CAIIXF020000005">
    <property type="protein sequence ID" value="CAH1784797.1"/>
    <property type="molecule type" value="Genomic_DNA"/>
</dbReference>
<protein>
    <submittedName>
        <fullName evidence="1">Uncharacterized protein</fullName>
    </submittedName>
</protein>
<accession>A0A8J1T5F1</accession>
<comment type="caution">
    <text evidence="1">The sequence shown here is derived from an EMBL/GenBank/DDBJ whole genome shotgun (WGS) entry which is preliminary data.</text>
</comment>
<evidence type="ECO:0000313" key="1">
    <source>
        <dbReference type="EMBL" id="CAH1784797.1"/>
    </source>
</evidence>
<dbReference type="Gene3D" id="2.130.10.10">
    <property type="entry name" value="YVTN repeat-like/Quinoprotein amine dehydrogenase"/>
    <property type="match status" value="2"/>
</dbReference>
<dbReference type="Proteomes" id="UP000749559">
    <property type="component" value="Unassembled WGS sequence"/>
</dbReference>
<dbReference type="GO" id="GO:0000922">
    <property type="term" value="C:spindle pole"/>
    <property type="evidence" value="ECO:0007669"/>
    <property type="project" value="TreeGrafter"/>
</dbReference>
<dbReference type="GO" id="GO:0043015">
    <property type="term" value="F:gamma-tubulin binding"/>
    <property type="evidence" value="ECO:0007669"/>
    <property type="project" value="TreeGrafter"/>
</dbReference>
<dbReference type="GO" id="GO:0005737">
    <property type="term" value="C:cytoplasm"/>
    <property type="evidence" value="ECO:0007669"/>
    <property type="project" value="TreeGrafter"/>
</dbReference>
<dbReference type="PANTHER" id="PTHR44414">
    <property type="entry name" value="PROTEIN NEDD1"/>
    <property type="match status" value="1"/>
</dbReference>
<gene>
    <name evidence="1" type="ORF">OFUS_LOCUS10934</name>
</gene>
<dbReference type="PROSITE" id="PS50082">
    <property type="entry name" value="WD_REPEATS_2"/>
    <property type="match status" value="1"/>
</dbReference>
<dbReference type="InterPro" id="IPR001680">
    <property type="entry name" value="WD40_rpt"/>
</dbReference>
<reference evidence="1" key="1">
    <citation type="submission" date="2022-03" db="EMBL/GenBank/DDBJ databases">
        <authorList>
            <person name="Martin C."/>
        </authorList>
    </citation>
    <scope>NUCLEOTIDE SEQUENCE</scope>
</reference>
<dbReference type="GO" id="GO:0007020">
    <property type="term" value="P:microtubule nucleation"/>
    <property type="evidence" value="ECO:0007669"/>
    <property type="project" value="TreeGrafter"/>
</dbReference>
<dbReference type="GO" id="GO:0000278">
    <property type="term" value="P:mitotic cell cycle"/>
    <property type="evidence" value="ECO:0007669"/>
    <property type="project" value="TreeGrafter"/>
</dbReference>
<dbReference type="InterPro" id="IPR036322">
    <property type="entry name" value="WD40_repeat_dom_sf"/>
</dbReference>
<organism evidence="1 2">
    <name type="scientific">Owenia fusiformis</name>
    <name type="common">Polychaete worm</name>
    <dbReference type="NCBI Taxonomy" id="6347"/>
    <lineage>
        <taxon>Eukaryota</taxon>
        <taxon>Metazoa</taxon>
        <taxon>Spiralia</taxon>
        <taxon>Lophotrochozoa</taxon>
        <taxon>Annelida</taxon>
        <taxon>Polychaeta</taxon>
        <taxon>Sedentaria</taxon>
        <taxon>Canalipalpata</taxon>
        <taxon>Sabellida</taxon>
        <taxon>Oweniida</taxon>
        <taxon>Oweniidae</taxon>
        <taxon>Owenia</taxon>
    </lineage>
</organism>
<dbReference type="OrthoDB" id="1602884at2759"/>
<dbReference type="GO" id="GO:0036064">
    <property type="term" value="C:ciliary basal body"/>
    <property type="evidence" value="ECO:0007669"/>
    <property type="project" value="TreeGrafter"/>
</dbReference>
<dbReference type="GO" id="GO:0005813">
    <property type="term" value="C:centrosome"/>
    <property type="evidence" value="ECO:0007669"/>
    <property type="project" value="TreeGrafter"/>
</dbReference>
<dbReference type="AlphaFoldDB" id="A0A8J1T5F1"/>
<evidence type="ECO:0000313" key="2">
    <source>
        <dbReference type="Proteomes" id="UP000749559"/>
    </source>
</evidence>
<dbReference type="SUPFAM" id="SSF50978">
    <property type="entry name" value="WD40 repeat-like"/>
    <property type="match status" value="1"/>
</dbReference>
<dbReference type="PANTHER" id="PTHR44414:SF1">
    <property type="entry name" value="PROTEIN NEDD1"/>
    <property type="match status" value="1"/>
</dbReference>
<dbReference type="InterPro" id="IPR015943">
    <property type="entry name" value="WD40/YVTN_repeat-like_dom_sf"/>
</dbReference>
<dbReference type="InterPro" id="IPR052818">
    <property type="entry name" value="NEDD1_Spindle_Assembly"/>
</dbReference>
<dbReference type="SMART" id="SM00320">
    <property type="entry name" value="WD40"/>
    <property type="match status" value="2"/>
</dbReference>
<name>A0A8J1T5F1_OWEFU</name>
<keyword evidence="2" id="KW-1185">Reference proteome</keyword>
<dbReference type="GO" id="GO:0005814">
    <property type="term" value="C:centriole"/>
    <property type="evidence" value="ECO:0007669"/>
    <property type="project" value="TreeGrafter"/>
</dbReference>